<evidence type="ECO:0000313" key="3">
    <source>
        <dbReference type="Proteomes" id="UP001590950"/>
    </source>
</evidence>
<reference evidence="2 3" key="1">
    <citation type="submission" date="2024-09" db="EMBL/GenBank/DDBJ databases">
        <title>Rethinking Asexuality: The Enigmatic Case of Functional Sexual Genes in Lepraria (Stereocaulaceae).</title>
        <authorList>
            <person name="Doellman M."/>
            <person name="Sun Y."/>
            <person name="Barcenas-Pena A."/>
            <person name="Lumbsch H.T."/>
            <person name="Grewe F."/>
        </authorList>
    </citation>
    <scope>NUCLEOTIDE SEQUENCE [LARGE SCALE GENOMIC DNA]</scope>
    <source>
        <strain evidence="2 3">Mercado 3170</strain>
    </source>
</reference>
<feature type="region of interest" description="Disordered" evidence="1">
    <location>
        <begin position="92"/>
        <end position="157"/>
    </location>
</feature>
<feature type="region of interest" description="Disordered" evidence="1">
    <location>
        <begin position="1"/>
        <end position="22"/>
    </location>
</feature>
<dbReference type="InterPro" id="IPR011333">
    <property type="entry name" value="SKP1/BTB/POZ_sf"/>
</dbReference>
<organism evidence="2 3">
    <name type="scientific">Stereocaulon virgatum</name>
    <dbReference type="NCBI Taxonomy" id="373712"/>
    <lineage>
        <taxon>Eukaryota</taxon>
        <taxon>Fungi</taxon>
        <taxon>Dikarya</taxon>
        <taxon>Ascomycota</taxon>
        <taxon>Pezizomycotina</taxon>
        <taxon>Lecanoromycetes</taxon>
        <taxon>OSLEUM clade</taxon>
        <taxon>Lecanoromycetidae</taxon>
        <taxon>Lecanorales</taxon>
        <taxon>Lecanorineae</taxon>
        <taxon>Stereocaulaceae</taxon>
        <taxon>Stereocaulon</taxon>
    </lineage>
</organism>
<accession>A0ABR4AB21</accession>
<protein>
    <recommendedName>
        <fullName evidence="4">BTB domain-containing protein</fullName>
    </recommendedName>
</protein>
<dbReference type="Gene3D" id="3.30.710.10">
    <property type="entry name" value="Potassium Channel Kv1.1, Chain A"/>
    <property type="match status" value="1"/>
</dbReference>
<feature type="compositionally biased region" description="Basic and acidic residues" evidence="1">
    <location>
        <begin position="8"/>
        <end position="18"/>
    </location>
</feature>
<proteinExistence type="predicted"/>
<comment type="caution">
    <text evidence="2">The sequence shown here is derived from an EMBL/GenBank/DDBJ whole genome shotgun (WGS) entry which is preliminary data.</text>
</comment>
<dbReference type="EMBL" id="JBEFKJ010000012">
    <property type="protein sequence ID" value="KAL2042965.1"/>
    <property type="molecule type" value="Genomic_DNA"/>
</dbReference>
<evidence type="ECO:0000313" key="2">
    <source>
        <dbReference type="EMBL" id="KAL2042965.1"/>
    </source>
</evidence>
<sequence>MSAPHGRPQKEDVIESEKGVSSIPLSSCLSVPGKQRFDIHKGLLCEPSGRFQASLLGRLKEVCGKIELPEHAPATFAFFQHWLHHEKLRGLHDVDSNKPPIRHLRSVAQEAANSRKPREIEEEEPPFFGPRTPKSSSLQPGPTTKTAPSRRSSIFLS</sequence>
<name>A0ABR4AB21_9LECA</name>
<evidence type="ECO:0008006" key="4">
    <source>
        <dbReference type="Google" id="ProtNLM"/>
    </source>
</evidence>
<feature type="compositionally biased region" description="Polar residues" evidence="1">
    <location>
        <begin position="134"/>
        <end position="157"/>
    </location>
</feature>
<evidence type="ECO:0000256" key="1">
    <source>
        <dbReference type="SAM" id="MobiDB-lite"/>
    </source>
</evidence>
<dbReference type="Proteomes" id="UP001590950">
    <property type="component" value="Unassembled WGS sequence"/>
</dbReference>
<keyword evidence="3" id="KW-1185">Reference proteome</keyword>
<gene>
    <name evidence="2" type="ORF">N7G274_004023</name>
</gene>